<dbReference type="SMART" id="SM00346">
    <property type="entry name" value="HTH_ICLR"/>
    <property type="match status" value="1"/>
</dbReference>
<dbReference type="Gene3D" id="1.10.10.10">
    <property type="entry name" value="Winged helix-like DNA-binding domain superfamily/Winged helix DNA-binding domain"/>
    <property type="match status" value="1"/>
</dbReference>
<gene>
    <name evidence="6" type="ORF">ACFOZY_05740</name>
</gene>
<keyword evidence="3" id="KW-0804">Transcription</keyword>
<evidence type="ECO:0000256" key="3">
    <source>
        <dbReference type="ARBA" id="ARBA00023163"/>
    </source>
</evidence>
<dbReference type="PROSITE" id="PS51078">
    <property type="entry name" value="ICLR_ED"/>
    <property type="match status" value="1"/>
</dbReference>
<dbReference type="Pfam" id="PF09339">
    <property type="entry name" value="HTH_IclR"/>
    <property type="match status" value="1"/>
</dbReference>
<evidence type="ECO:0000259" key="4">
    <source>
        <dbReference type="PROSITE" id="PS51077"/>
    </source>
</evidence>
<protein>
    <submittedName>
        <fullName evidence="6">IclR family transcriptional regulator</fullName>
    </submittedName>
</protein>
<comment type="caution">
    <text evidence="6">The sequence shown here is derived from an EMBL/GenBank/DDBJ whole genome shotgun (WGS) entry which is preliminary data.</text>
</comment>
<proteinExistence type="predicted"/>
<dbReference type="InterPro" id="IPR005471">
    <property type="entry name" value="Tscrpt_reg_IclR_N"/>
</dbReference>
<dbReference type="Proteomes" id="UP001595817">
    <property type="component" value="Unassembled WGS sequence"/>
</dbReference>
<dbReference type="PANTHER" id="PTHR30136">
    <property type="entry name" value="HELIX-TURN-HELIX TRANSCRIPTIONAL REGULATOR, ICLR FAMILY"/>
    <property type="match status" value="1"/>
</dbReference>
<keyword evidence="7" id="KW-1185">Reference proteome</keyword>
<dbReference type="InterPro" id="IPR050707">
    <property type="entry name" value="HTH_MetabolicPath_Reg"/>
</dbReference>
<dbReference type="InterPro" id="IPR029016">
    <property type="entry name" value="GAF-like_dom_sf"/>
</dbReference>
<dbReference type="InterPro" id="IPR014757">
    <property type="entry name" value="Tscrpt_reg_IclR_C"/>
</dbReference>
<accession>A0ABV8X449</accession>
<evidence type="ECO:0000313" key="6">
    <source>
        <dbReference type="EMBL" id="MFC4409939.1"/>
    </source>
</evidence>
<dbReference type="Gene3D" id="3.30.450.40">
    <property type="match status" value="1"/>
</dbReference>
<dbReference type="SUPFAM" id="SSF55781">
    <property type="entry name" value="GAF domain-like"/>
    <property type="match status" value="1"/>
</dbReference>
<sequence length="251" mass="28243">MNSNVISKTFTILRAFTDSKSEWGVNELSRYLKMPVSSTHRMLSMLKEEHILEYSEVTNKYRVGTDFIRMASIISTNVDVKKVARPYLENLASVLHHSVYFALYYPQHKKLSFVDSVKSSFALQYVLDIGVLEPVSIAASGKTILAYLPESEVEEILDAEGLSNSEKKKTKEEIKRIIQLGYAITSNERKQGALSVGAPIFDARKRVIGSIICVVPIADYKEENESLYIKKVKEAAQDISYTLGYLEKGGK</sequence>
<keyword evidence="1" id="KW-0805">Transcription regulation</keyword>
<dbReference type="PROSITE" id="PS51077">
    <property type="entry name" value="HTH_ICLR"/>
    <property type="match status" value="1"/>
</dbReference>
<dbReference type="SUPFAM" id="SSF46785">
    <property type="entry name" value="Winged helix' DNA-binding domain"/>
    <property type="match status" value="1"/>
</dbReference>
<evidence type="ECO:0000256" key="2">
    <source>
        <dbReference type="ARBA" id="ARBA00023125"/>
    </source>
</evidence>
<name>A0ABV8X449_9LACT</name>
<dbReference type="Pfam" id="PF01614">
    <property type="entry name" value="IclR_C"/>
    <property type="match status" value="1"/>
</dbReference>
<evidence type="ECO:0000313" key="7">
    <source>
        <dbReference type="Proteomes" id="UP001595817"/>
    </source>
</evidence>
<feature type="domain" description="HTH iclR-type" evidence="4">
    <location>
        <begin position="3"/>
        <end position="65"/>
    </location>
</feature>
<evidence type="ECO:0000256" key="1">
    <source>
        <dbReference type="ARBA" id="ARBA00023015"/>
    </source>
</evidence>
<reference evidence="7" key="1">
    <citation type="journal article" date="2019" name="Int. J. Syst. Evol. Microbiol.">
        <title>The Global Catalogue of Microorganisms (GCM) 10K type strain sequencing project: providing services to taxonomists for standard genome sequencing and annotation.</title>
        <authorList>
            <consortium name="The Broad Institute Genomics Platform"/>
            <consortium name="The Broad Institute Genome Sequencing Center for Infectious Disease"/>
            <person name="Wu L."/>
            <person name="Ma J."/>
        </authorList>
    </citation>
    <scope>NUCLEOTIDE SEQUENCE [LARGE SCALE GENOMIC DNA]</scope>
    <source>
        <strain evidence="7">CCUG 59778</strain>
    </source>
</reference>
<evidence type="ECO:0000259" key="5">
    <source>
        <dbReference type="PROSITE" id="PS51078"/>
    </source>
</evidence>
<dbReference type="InterPro" id="IPR036390">
    <property type="entry name" value="WH_DNA-bd_sf"/>
</dbReference>
<feature type="domain" description="IclR-ED" evidence="5">
    <location>
        <begin position="66"/>
        <end position="245"/>
    </location>
</feature>
<organism evidence="6 7">
    <name type="scientific">Chungangia koreensis</name>
    <dbReference type="NCBI Taxonomy" id="752657"/>
    <lineage>
        <taxon>Bacteria</taxon>
        <taxon>Bacillati</taxon>
        <taxon>Bacillota</taxon>
        <taxon>Bacilli</taxon>
        <taxon>Lactobacillales</taxon>
        <taxon>Chungangia</taxon>
    </lineage>
</organism>
<dbReference type="PANTHER" id="PTHR30136:SF24">
    <property type="entry name" value="HTH-TYPE TRANSCRIPTIONAL REPRESSOR ALLR"/>
    <property type="match status" value="1"/>
</dbReference>
<dbReference type="RefSeq" id="WP_378153235.1">
    <property type="nucleotide sequence ID" value="NZ_JBHSEC010000006.1"/>
</dbReference>
<dbReference type="EMBL" id="JBHSEC010000006">
    <property type="protein sequence ID" value="MFC4409939.1"/>
    <property type="molecule type" value="Genomic_DNA"/>
</dbReference>
<dbReference type="InterPro" id="IPR036388">
    <property type="entry name" value="WH-like_DNA-bd_sf"/>
</dbReference>
<keyword evidence="2" id="KW-0238">DNA-binding</keyword>